<comment type="caution">
    <text evidence="1">The sequence shown here is derived from an EMBL/GenBank/DDBJ whole genome shotgun (WGS) entry which is preliminary data.</text>
</comment>
<protein>
    <submittedName>
        <fullName evidence="1">Uncharacterized protein</fullName>
    </submittedName>
</protein>
<feature type="non-terminal residue" evidence="1">
    <location>
        <position position="1"/>
    </location>
</feature>
<evidence type="ECO:0000313" key="1">
    <source>
        <dbReference type="EMBL" id="KAK7807813.1"/>
    </source>
</evidence>
<reference evidence="1 2" key="1">
    <citation type="journal article" date="2023" name="bioRxiv">
        <title>Conserved and derived expression patterns and positive selection on dental genes reveal complex evolutionary context of ever-growing rodent molars.</title>
        <authorList>
            <person name="Calamari Z.T."/>
            <person name="Song A."/>
            <person name="Cohen E."/>
            <person name="Akter M."/>
            <person name="Roy R.D."/>
            <person name="Hallikas O."/>
            <person name="Christensen M.M."/>
            <person name="Li P."/>
            <person name="Marangoni P."/>
            <person name="Jernvall J."/>
            <person name="Klein O.D."/>
        </authorList>
    </citation>
    <scope>NUCLEOTIDE SEQUENCE [LARGE SCALE GENOMIC DNA]</scope>
    <source>
        <strain evidence="1">V071</strain>
    </source>
</reference>
<organism evidence="1 2">
    <name type="scientific">Myodes glareolus</name>
    <name type="common">Bank vole</name>
    <name type="synonym">Clethrionomys glareolus</name>
    <dbReference type="NCBI Taxonomy" id="447135"/>
    <lineage>
        <taxon>Eukaryota</taxon>
        <taxon>Metazoa</taxon>
        <taxon>Chordata</taxon>
        <taxon>Craniata</taxon>
        <taxon>Vertebrata</taxon>
        <taxon>Euteleostomi</taxon>
        <taxon>Mammalia</taxon>
        <taxon>Eutheria</taxon>
        <taxon>Euarchontoglires</taxon>
        <taxon>Glires</taxon>
        <taxon>Rodentia</taxon>
        <taxon>Myomorpha</taxon>
        <taxon>Muroidea</taxon>
        <taxon>Cricetidae</taxon>
        <taxon>Arvicolinae</taxon>
        <taxon>Myodes</taxon>
    </lineage>
</organism>
<dbReference type="EMBL" id="JBBHLL010000260">
    <property type="protein sequence ID" value="KAK7807813.1"/>
    <property type="molecule type" value="Genomic_DNA"/>
</dbReference>
<evidence type="ECO:0000313" key="2">
    <source>
        <dbReference type="Proteomes" id="UP001488838"/>
    </source>
</evidence>
<feature type="non-terminal residue" evidence="1">
    <location>
        <position position="60"/>
    </location>
</feature>
<name>A0AAW0I0B5_MYOGA</name>
<gene>
    <name evidence="1" type="ORF">U0070_012047</name>
</gene>
<proteinExistence type="predicted"/>
<accession>A0AAW0I0B5</accession>
<sequence>YLVGDWAKPDCSCGLGVFGLSLCIQVSKRGNIAQQQEFPWRDPLMIAHAVEIMTEDRIEV</sequence>
<dbReference type="AlphaFoldDB" id="A0AAW0I0B5"/>
<keyword evidence="2" id="KW-1185">Reference proteome</keyword>
<dbReference type="Proteomes" id="UP001488838">
    <property type="component" value="Unassembled WGS sequence"/>
</dbReference>